<dbReference type="PANTHER" id="PTHR43133">
    <property type="entry name" value="RNA POLYMERASE ECF-TYPE SIGMA FACTO"/>
    <property type="match status" value="1"/>
</dbReference>
<feature type="domain" description="RNA polymerase sigma factor 70 region 4 type 2" evidence="8">
    <location>
        <begin position="136"/>
        <end position="187"/>
    </location>
</feature>
<dbReference type="InterPro" id="IPR036388">
    <property type="entry name" value="WH-like_DNA-bd_sf"/>
</dbReference>
<dbReference type="InterPro" id="IPR014284">
    <property type="entry name" value="RNA_pol_sigma-70_dom"/>
</dbReference>
<comment type="caution">
    <text evidence="9">The sequence shown here is derived from an EMBL/GenBank/DDBJ whole genome shotgun (WGS) entry which is preliminary data.</text>
</comment>
<accession>A0ABU3PUQ0</accession>
<dbReference type="NCBIfam" id="NF007225">
    <property type="entry name" value="PRK09643.1"/>
    <property type="match status" value="1"/>
</dbReference>
<dbReference type="PANTHER" id="PTHR43133:SF50">
    <property type="entry name" value="ECF RNA POLYMERASE SIGMA FACTOR SIGM"/>
    <property type="match status" value="1"/>
</dbReference>
<feature type="domain" description="RNA polymerase sigma-70 region 2" evidence="7">
    <location>
        <begin position="26"/>
        <end position="92"/>
    </location>
</feature>
<dbReference type="EMBL" id="JAVYII010000003">
    <property type="protein sequence ID" value="MDT9592960.1"/>
    <property type="molecule type" value="Genomic_DNA"/>
</dbReference>
<keyword evidence="4" id="KW-0238">DNA-binding</keyword>
<dbReference type="CDD" id="cd06171">
    <property type="entry name" value="Sigma70_r4"/>
    <property type="match status" value="1"/>
</dbReference>
<sequence>MSAGPPDDAALLRAHVAGDPAAFGQLFARHRDRLWAVALRTTGNPEDAADGLQDGMVAAFRRAGSFRGDAAVTTWLHRVVVNACLDRLRAAKVRAADALPDDLDESARRGALVRADGAGTPVDPADDVVAAERRTRVLTALRTLPAEQRAALVLVDMEGYSVAEAAEILECATGTVKSRCSRGRARLAGELADLLPATDPGAVHPDGGNQDGTSAVPSPRAPRGPPTP</sequence>
<dbReference type="InterPro" id="IPR039425">
    <property type="entry name" value="RNA_pol_sigma-70-like"/>
</dbReference>
<dbReference type="InterPro" id="IPR013324">
    <property type="entry name" value="RNA_pol_sigma_r3/r4-like"/>
</dbReference>
<evidence type="ECO:0000256" key="5">
    <source>
        <dbReference type="ARBA" id="ARBA00023163"/>
    </source>
</evidence>
<keyword evidence="10" id="KW-1185">Reference proteome</keyword>
<evidence type="ECO:0000259" key="7">
    <source>
        <dbReference type="Pfam" id="PF04542"/>
    </source>
</evidence>
<evidence type="ECO:0000256" key="1">
    <source>
        <dbReference type="ARBA" id="ARBA00010641"/>
    </source>
</evidence>
<dbReference type="Gene3D" id="1.10.10.10">
    <property type="entry name" value="Winged helix-like DNA-binding domain superfamily/Winged helix DNA-binding domain"/>
    <property type="match status" value="1"/>
</dbReference>
<proteinExistence type="inferred from homology"/>
<keyword evidence="2" id="KW-0805">Transcription regulation</keyword>
<evidence type="ECO:0000259" key="8">
    <source>
        <dbReference type="Pfam" id="PF08281"/>
    </source>
</evidence>
<dbReference type="Pfam" id="PF04542">
    <property type="entry name" value="Sigma70_r2"/>
    <property type="match status" value="1"/>
</dbReference>
<evidence type="ECO:0000313" key="9">
    <source>
        <dbReference type="EMBL" id="MDT9592960.1"/>
    </source>
</evidence>
<feature type="compositionally biased region" description="Pro residues" evidence="6">
    <location>
        <begin position="219"/>
        <end position="228"/>
    </location>
</feature>
<feature type="region of interest" description="Disordered" evidence="6">
    <location>
        <begin position="196"/>
        <end position="228"/>
    </location>
</feature>
<keyword evidence="3" id="KW-0731">Sigma factor</keyword>
<dbReference type="RefSeq" id="WP_315732390.1">
    <property type="nucleotide sequence ID" value="NZ_JAVYII010000003.1"/>
</dbReference>
<dbReference type="InterPro" id="IPR007627">
    <property type="entry name" value="RNA_pol_sigma70_r2"/>
</dbReference>
<dbReference type="SUPFAM" id="SSF88659">
    <property type="entry name" value="Sigma3 and sigma4 domains of RNA polymerase sigma factors"/>
    <property type="match status" value="1"/>
</dbReference>
<comment type="similarity">
    <text evidence="1">Belongs to the sigma-70 factor family. ECF subfamily.</text>
</comment>
<protein>
    <submittedName>
        <fullName evidence="9">RNA polymerase sigma factor SigM</fullName>
    </submittedName>
</protein>
<organism evidence="9 10">
    <name type="scientific">Nocardioides imazamoxiresistens</name>
    <dbReference type="NCBI Taxonomy" id="3231893"/>
    <lineage>
        <taxon>Bacteria</taxon>
        <taxon>Bacillati</taxon>
        <taxon>Actinomycetota</taxon>
        <taxon>Actinomycetes</taxon>
        <taxon>Propionibacteriales</taxon>
        <taxon>Nocardioidaceae</taxon>
        <taxon>Nocardioides</taxon>
    </lineage>
</organism>
<evidence type="ECO:0000256" key="4">
    <source>
        <dbReference type="ARBA" id="ARBA00023125"/>
    </source>
</evidence>
<dbReference type="NCBIfam" id="TIGR02937">
    <property type="entry name" value="sigma70-ECF"/>
    <property type="match status" value="1"/>
</dbReference>
<dbReference type="Pfam" id="PF08281">
    <property type="entry name" value="Sigma70_r4_2"/>
    <property type="match status" value="1"/>
</dbReference>
<reference evidence="9 10" key="1">
    <citation type="submission" date="2023-08" db="EMBL/GenBank/DDBJ databases">
        <title>Nocardioides seae sp. nov., a bacterium isolated from a soil.</title>
        <authorList>
            <person name="Wang X."/>
        </authorList>
    </citation>
    <scope>NUCLEOTIDE SEQUENCE [LARGE SCALE GENOMIC DNA]</scope>
    <source>
        <strain evidence="9 10">YZH12</strain>
    </source>
</reference>
<evidence type="ECO:0000256" key="2">
    <source>
        <dbReference type="ARBA" id="ARBA00023015"/>
    </source>
</evidence>
<dbReference type="Gene3D" id="1.10.1740.10">
    <property type="match status" value="1"/>
</dbReference>
<gene>
    <name evidence="9" type="primary">sigM</name>
    <name evidence="9" type="ORF">RDV89_07760</name>
</gene>
<evidence type="ECO:0000313" key="10">
    <source>
        <dbReference type="Proteomes" id="UP001268542"/>
    </source>
</evidence>
<evidence type="ECO:0000256" key="6">
    <source>
        <dbReference type="SAM" id="MobiDB-lite"/>
    </source>
</evidence>
<evidence type="ECO:0000256" key="3">
    <source>
        <dbReference type="ARBA" id="ARBA00023082"/>
    </source>
</evidence>
<keyword evidence="5" id="KW-0804">Transcription</keyword>
<dbReference type="Proteomes" id="UP001268542">
    <property type="component" value="Unassembled WGS sequence"/>
</dbReference>
<name>A0ABU3PUQ0_9ACTN</name>
<dbReference type="InterPro" id="IPR013249">
    <property type="entry name" value="RNA_pol_sigma70_r4_t2"/>
</dbReference>
<dbReference type="InterPro" id="IPR013325">
    <property type="entry name" value="RNA_pol_sigma_r2"/>
</dbReference>
<dbReference type="SUPFAM" id="SSF88946">
    <property type="entry name" value="Sigma2 domain of RNA polymerase sigma factors"/>
    <property type="match status" value="1"/>
</dbReference>